<sequence>MGLSRQMLLKLSPYSLGMNISTYDMITTYLTKLSRMTNVGVSDQHNDI</sequence>
<dbReference type="AlphaFoldDB" id="A0A0E9RHQ3"/>
<accession>A0A0E9RHQ3</accession>
<proteinExistence type="predicted"/>
<dbReference type="EMBL" id="GBXM01062194">
    <property type="protein sequence ID" value="JAH46383.1"/>
    <property type="molecule type" value="Transcribed_RNA"/>
</dbReference>
<reference evidence="1" key="1">
    <citation type="submission" date="2014-11" db="EMBL/GenBank/DDBJ databases">
        <authorList>
            <person name="Amaro Gonzalez C."/>
        </authorList>
    </citation>
    <scope>NUCLEOTIDE SEQUENCE</scope>
</reference>
<evidence type="ECO:0000313" key="1">
    <source>
        <dbReference type="EMBL" id="JAH27990.1"/>
    </source>
</evidence>
<organism evidence="1">
    <name type="scientific">Anguilla anguilla</name>
    <name type="common">European freshwater eel</name>
    <name type="synonym">Muraena anguilla</name>
    <dbReference type="NCBI Taxonomy" id="7936"/>
    <lineage>
        <taxon>Eukaryota</taxon>
        <taxon>Metazoa</taxon>
        <taxon>Chordata</taxon>
        <taxon>Craniata</taxon>
        <taxon>Vertebrata</taxon>
        <taxon>Euteleostomi</taxon>
        <taxon>Actinopterygii</taxon>
        <taxon>Neopterygii</taxon>
        <taxon>Teleostei</taxon>
        <taxon>Anguilliformes</taxon>
        <taxon>Anguillidae</taxon>
        <taxon>Anguilla</taxon>
    </lineage>
</organism>
<reference evidence="1" key="2">
    <citation type="journal article" date="2015" name="Fish Shellfish Immunol.">
        <title>Early steps in the European eel (Anguilla anguilla)-Vibrio vulnificus interaction in the gills: Role of the RtxA13 toxin.</title>
        <authorList>
            <person name="Callol A."/>
            <person name="Pajuelo D."/>
            <person name="Ebbesson L."/>
            <person name="Teles M."/>
            <person name="MacKenzie S."/>
            <person name="Amaro C."/>
        </authorList>
    </citation>
    <scope>NUCLEOTIDE SEQUENCE</scope>
</reference>
<name>A0A0E9RHQ3_ANGAN</name>
<protein>
    <submittedName>
        <fullName evidence="1">Uncharacterized protein</fullName>
    </submittedName>
</protein>
<dbReference type="EMBL" id="GBXM01080587">
    <property type="protein sequence ID" value="JAH27990.1"/>
    <property type="molecule type" value="Transcribed_RNA"/>
</dbReference>